<dbReference type="CDD" id="cd06225">
    <property type="entry name" value="HAMP"/>
    <property type="match status" value="1"/>
</dbReference>
<dbReference type="FunFam" id="1.10.287.130:FF:000001">
    <property type="entry name" value="Two-component sensor histidine kinase"/>
    <property type="match status" value="1"/>
</dbReference>
<dbReference type="EC" id="2.7.13.3" evidence="3"/>
<protein>
    <recommendedName>
        <fullName evidence="3">histidine kinase</fullName>
        <ecNumber evidence="3">2.7.13.3</ecNumber>
    </recommendedName>
</protein>
<dbReference type="GO" id="GO:0016020">
    <property type="term" value="C:membrane"/>
    <property type="evidence" value="ECO:0007669"/>
    <property type="project" value="UniProtKB-SubCell"/>
</dbReference>
<dbReference type="AlphaFoldDB" id="A0A326TYN4"/>
<sequence length="271" mass="30551">MMMALLLKLGLRFDRQTTGLFESIIKAQQKIAGGDFHIRMDKNTEQLGAFGELVESVNDMALELSKIEKMRQEFISNASHEIQSPLTSIRGFAQALRNSKLSNETRSHYLSIIETESMRLSRLSDNLLKLASLEADTMKFEPAVYRLDKQIRRIILACEPHWSEKNITMDISLEAVKIKADEDMMSQVWINLLQNSIKFTPEGGSVSVRVQQHDTTIVFQIADTGSGIAEEDQRLIFERFFKADPLCAPSLQGSGLGLSIVKKLWKCIAGQ</sequence>
<dbReference type="PRINTS" id="PR00344">
    <property type="entry name" value="BCTRLSENSOR"/>
</dbReference>
<evidence type="ECO:0000313" key="10">
    <source>
        <dbReference type="EMBL" id="PZW20768.1"/>
    </source>
</evidence>
<dbReference type="SUPFAM" id="SSF47384">
    <property type="entry name" value="Homodimeric domain of signal transducing histidine kinase"/>
    <property type="match status" value="1"/>
</dbReference>
<dbReference type="InterPro" id="IPR003661">
    <property type="entry name" value="HisK_dim/P_dom"/>
</dbReference>
<dbReference type="SUPFAM" id="SSF55874">
    <property type="entry name" value="ATPase domain of HSP90 chaperone/DNA topoisomerase II/histidine kinase"/>
    <property type="match status" value="1"/>
</dbReference>
<dbReference type="InterPro" id="IPR003660">
    <property type="entry name" value="HAMP_dom"/>
</dbReference>
<dbReference type="SMART" id="SM00387">
    <property type="entry name" value="HATPase_c"/>
    <property type="match status" value="1"/>
</dbReference>
<dbReference type="CDD" id="cd00082">
    <property type="entry name" value="HisKA"/>
    <property type="match status" value="1"/>
</dbReference>
<evidence type="ECO:0000259" key="9">
    <source>
        <dbReference type="PROSITE" id="PS50885"/>
    </source>
</evidence>
<dbReference type="PROSITE" id="PS50109">
    <property type="entry name" value="HIS_KIN"/>
    <property type="match status" value="1"/>
</dbReference>
<keyword evidence="4" id="KW-0597">Phosphoprotein</keyword>
<dbReference type="Pfam" id="PF00512">
    <property type="entry name" value="HisKA"/>
    <property type="match status" value="1"/>
</dbReference>
<evidence type="ECO:0000313" key="11">
    <source>
        <dbReference type="Proteomes" id="UP000248806"/>
    </source>
</evidence>
<dbReference type="InterPro" id="IPR003594">
    <property type="entry name" value="HATPase_dom"/>
</dbReference>
<accession>A0A326TYN4</accession>
<keyword evidence="6" id="KW-0418">Kinase</keyword>
<dbReference type="GO" id="GO:0000155">
    <property type="term" value="F:phosphorelay sensor kinase activity"/>
    <property type="evidence" value="ECO:0007669"/>
    <property type="project" value="InterPro"/>
</dbReference>
<dbReference type="InterPro" id="IPR005467">
    <property type="entry name" value="His_kinase_dom"/>
</dbReference>
<dbReference type="InterPro" id="IPR050736">
    <property type="entry name" value="Sensor_HK_Regulatory"/>
</dbReference>
<comment type="caution">
    <text evidence="10">The sequence shown here is derived from an EMBL/GenBank/DDBJ whole genome shotgun (WGS) entry which is preliminary data.</text>
</comment>
<proteinExistence type="predicted"/>
<keyword evidence="11" id="KW-1185">Reference proteome</keyword>
<feature type="domain" description="Histidine kinase" evidence="8">
    <location>
        <begin position="77"/>
        <end position="271"/>
    </location>
</feature>
<dbReference type="EMBL" id="QKUF01000040">
    <property type="protein sequence ID" value="PZW20768.1"/>
    <property type="molecule type" value="Genomic_DNA"/>
</dbReference>
<evidence type="ECO:0000256" key="7">
    <source>
        <dbReference type="ARBA" id="ARBA00023012"/>
    </source>
</evidence>
<dbReference type="Pfam" id="PF02518">
    <property type="entry name" value="HATPase_c"/>
    <property type="match status" value="1"/>
</dbReference>
<dbReference type="PANTHER" id="PTHR43711:SF1">
    <property type="entry name" value="HISTIDINE KINASE 1"/>
    <property type="match status" value="1"/>
</dbReference>
<keyword evidence="5" id="KW-0808">Transferase</keyword>
<dbReference type="Gene3D" id="3.30.565.10">
    <property type="entry name" value="Histidine kinase-like ATPase, C-terminal domain"/>
    <property type="match status" value="1"/>
</dbReference>
<dbReference type="PANTHER" id="PTHR43711">
    <property type="entry name" value="TWO-COMPONENT HISTIDINE KINASE"/>
    <property type="match status" value="1"/>
</dbReference>
<evidence type="ECO:0000256" key="6">
    <source>
        <dbReference type="ARBA" id="ARBA00022777"/>
    </source>
</evidence>
<feature type="domain" description="HAMP" evidence="9">
    <location>
        <begin position="29"/>
        <end position="69"/>
    </location>
</feature>
<reference evidence="10 11" key="1">
    <citation type="submission" date="2018-06" db="EMBL/GenBank/DDBJ databases">
        <title>Genomic Encyclopedia of Archaeal and Bacterial Type Strains, Phase II (KMG-II): from individual species to whole genera.</title>
        <authorList>
            <person name="Goeker M."/>
        </authorList>
    </citation>
    <scope>NUCLEOTIDE SEQUENCE [LARGE SCALE GENOMIC DNA]</scope>
    <source>
        <strain evidence="10 11">ATCC BAA-1881</strain>
    </source>
</reference>
<evidence type="ECO:0000256" key="1">
    <source>
        <dbReference type="ARBA" id="ARBA00000085"/>
    </source>
</evidence>
<gene>
    <name evidence="10" type="ORF">EI42_05843</name>
</gene>
<evidence type="ECO:0000259" key="8">
    <source>
        <dbReference type="PROSITE" id="PS50109"/>
    </source>
</evidence>
<evidence type="ECO:0000256" key="2">
    <source>
        <dbReference type="ARBA" id="ARBA00004370"/>
    </source>
</evidence>
<dbReference type="PROSITE" id="PS50885">
    <property type="entry name" value="HAMP"/>
    <property type="match status" value="1"/>
</dbReference>
<dbReference type="SMART" id="SM00388">
    <property type="entry name" value="HisKA"/>
    <property type="match status" value="1"/>
</dbReference>
<comment type="subcellular location">
    <subcellularLocation>
        <location evidence="2">Membrane</location>
    </subcellularLocation>
</comment>
<dbReference type="InterPro" id="IPR036890">
    <property type="entry name" value="HATPase_C_sf"/>
</dbReference>
<evidence type="ECO:0000256" key="4">
    <source>
        <dbReference type="ARBA" id="ARBA00022553"/>
    </source>
</evidence>
<dbReference type="InterPro" id="IPR036097">
    <property type="entry name" value="HisK_dim/P_sf"/>
</dbReference>
<dbReference type="InterPro" id="IPR004358">
    <property type="entry name" value="Sig_transdc_His_kin-like_C"/>
</dbReference>
<keyword evidence="7" id="KW-0902">Two-component regulatory system</keyword>
<dbReference type="Proteomes" id="UP000248806">
    <property type="component" value="Unassembled WGS sequence"/>
</dbReference>
<comment type="catalytic activity">
    <reaction evidence="1">
        <text>ATP + protein L-histidine = ADP + protein N-phospho-L-histidine.</text>
        <dbReference type="EC" id="2.7.13.3"/>
    </reaction>
</comment>
<evidence type="ECO:0000256" key="3">
    <source>
        <dbReference type="ARBA" id="ARBA00012438"/>
    </source>
</evidence>
<organism evidence="10 11">
    <name type="scientific">Thermosporothrix hazakensis</name>
    <dbReference type="NCBI Taxonomy" id="644383"/>
    <lineage>
        <taxon>Bacteria</taxon>
        <taxon>Bacillati</taxon>
        <taxon>Chloroflexota</taxon>
        <taxon>Ktedonobacteria</taxon>
        <taxon>Ktedonobacterales</taxon>
        <taxon>Thermosporotrichaceae</taxon>
        <taxon>Thermosporothrix</taxon>
    </lineage>
</organism>
<evidence type="ECO:0000256" key="5">
    <source>
        <dbReference type="ARBA" id="ARBA00022679"/>
    </source>
</evidence>
<name>A0A326TYN4_THEHA</name>
<dbReference type="Gene3D" id="1.10.287.130">
    <property type="match status" value="1"/>
</dbReference>